<evidence type="ECO:0000313" key="2">
    <source>
        <dbReference type="Proteomes" id="UP000217431"/>
    </source>
</evidence>
<dbReference type="Proteomes" id="UP000217431">
    <property type="component" value="Chromosome I"/>
</dbReference>
<gene>
    <name evidence="1" type="ORF">PIOMA14_I_0188</name>
</gene>
<protein>
    <submittedName>
        <fullName evidence="1">Uncharacterized protein</fullName>
    </submittedName>
</protein>
<proteinExistence type="predicted"/>
<organism evidence="1 2">
    <name type="scientific">Prevotella intermedia</name>
    <dbReference type="NCBI Taxonomy" id="28131"/>
    <lineage>
        <taxon>Bacteria</taxon>
        <taxon>Pseudomonadati</taxon>
        <taxon>Bacteroidota</taxon>
        <taxon>Bacteroidia</taxon>
        <taxon>Bacteroidales</taxon>
        <taxon>Prevotellaceae</taxon>
        <taxon>Prevotella</taxon>
    </lineage>
</organism>
<dbReference type="AlphaFoldDB" id="A0A0S3UGN9"/>
<evidence type="ECO:0000313" key="1">
    <source>
        <dbReference type="EMBL" id="BAU16697.1"/>
    </source>
</evidence>
<name>A0A0S3UGN9_PREIN</name>
<reference evidence="1 2" key="1">
    <citation type="journal article" date="2016" name="DNA Res.">
        <title>The complete genome sequencing of Prevotella intermedia strain OMA14 and a subsequent fine-scale, intra-species genomic comparison reveal an unusual amplification of conjugative and mobile transposons and identify a novel Prevotella-lineage-specific repeat.</title>
        <authorList>
            <person name="Naito M."/>
            <person name="Ogura Y."/>
            <person name="Itoh T."/>
            <person name="Shoji M."/>
            <person name="Okamoto M."/>
            <person name="Hayashi T."/>
            <person name="Nakayama K."/>
        </authorList>
    </citation>
    <scope>NUCLEOTIDE SEQUENCE [LARGE SCALE GENOMIC DNA]</scope>
    <source>
        <strain evidence="1 2">OMA14</strain>
    </source>
</reference>
<sequence length="65" mass="7737">MLRIILYKDKKYFQNSKGKQTFKAQKYTRKIQIEAVIPFIAANKKNILSVTLFCLYSLLSEQKEY</sequence>
<accession>A0A0S3UGN9</accession>
<dbReference type="EMBL" id="AP014597">
    <property type="protein sequence ID" value="BAU16697.1"/>
    <property type="molecule type" value="Genomic_DNA"/>
</dbReference>